<reference evidence="1" key="1">
    <citation type="submission" date="2022-08" db="UniProtKB">
        <authorList>
            <consortium name="EnsemblMetazoa"/>
        </authorList>
    </citation>
    <scope>IDENTIFICATION</scope>
    <source>
        <strain evidence="1">Dongola</strain>
    </source>
</reference>
<evidence type="ECO:0000313" key="1">
    <source>
        <dbReference type="EnsemblMetazoa" id="AARA014423-PA"/>
    </source>
</evidence>
<sequence length="90" mass="10390">MTKVKRVCAYVCAKHRAGKRTKLSENLLLLPTIMRINLSNYTFQCCWSIPAEKCPPWNMNASKQNAYLKLSINIMYLFVCLWSVSHCCTV</sequence>
<accession>A0A182IG18</accession>
<dbReference type="Proteomes" id="UP000075840">
    <property type="component" value="Unassembled WGS sequence"/>
</dbReference>
<dbReference type="EMBL" id="APCN01000628">
    <property type="status" value="NOT_ANNOTATED_CDS"/>
    <property type="molecule type" value="Genomic_DNA"/>
</dbReference>
<evidence type="ECO:0000313" key="2">
    <source>
        <dbReference type="Proteomes" id="UP000075840"/>
    </source>
</evidence>
<dbReference type="EnsemblMetazoa" id="AARA014423-RA">
    <property type="protein sequence ID" value="AARA014423-PA"/>
    <property type="gene ID" value="AARA014423"/>
</dbReference>
<dbReference type="AlphaFoldDB" id="A0A182IG18"/>
<dbReference type="VEuPathDB" id="VectorBase:AARA014423"/>
<keyword evidence="2" id="KW-1185">Reference proteome</keyword>
<protein>
    <submittedName>
        <fullName evidence="1">Uncharacterized protein</fullName>
    </submittedName>
</protein>
<organism evidence="1 2">
    <name type="scientific">Anopheles arabiensis</name>
    <name type="common">Mosquito</name>
    <dbReference type="NCBI Taxonomy" id="7173"/>
    <lineage>
        <taxon>Eukaryota</taxon>
        <taxon>Metazoa</taxon>
        <taxon>Ecdysozoa</taxon>
        <taxon>Arthropoda</taxon>
        <taxon>Hexapoda</taxon>
        <taxon>Insecta</taxon>
        <taxon>Pterygota</taxon>
        <taxon>Neoptera</taxon>
        <taxon>Endopterygota</taxon>
        <taxon>Diptera</taxon>
        <taxon>Nematocera</taxon>
        <taxon>Culicoidea</taxon>
        <taxon>Culicidae</taxon>
        <taxon>Anophelinae</taxon>
        <taxon>Anopheles</taxon>
    </lineage>
</organism>
<name>A0A182IG18_ANOAR</name>
<proteinExistence type="predicted"/>